<dbReference type="AlphaFoldDB" id="A0A317XBG8"/>
<feature type="region of interest" description="Disordered" evidence="2">
    <location>
        <begin position="1"/>
        <end position="75"/>
    </location>
</feature>
<comment type="caution">
    <text evidence="4">The sequence shown here is derived from an EMBL/GenBank/DDBJ whole genome shotgun (WGS) entry which is preliminary data.</text>
</comment>
<dbReference type="InterPro" id="IPR036249">
    <property type="entry name" value="Thioredoxin-like_sf"/>
</dbReference>
<protein>
    <submittedName>
        <fullName evidence="4">Phosducin</fullName>
    </submittedName>
</protein>
<dbReference type="GO" id="GO:0008277">
    <property type="term" value="P:regulation of G protein-coupled receptor signaling pathway"/>
    <property type="evidence" value="ECO:0007669"/>
    <property type="project" value="InterPro"/>
</dbReference>
<dbReference type="STRING" id="1450535.A0A317XBG8"/>
<evidence type="ECO:0000259" key="3">
    <source>
        <dbReference type="Pfam" id="PF02114"/>
    </source>
</evidence>
<gene>
    <name evidence="4" type="ORF">BO94DRAFT_581042</name>
</gene>
<accession>A0A317XBG8</accession>
<feature type="compositionally biased region" description="Polar residues" evidence="2">
    <location>
        <begin position="1"/>
        <end position="14"/>
    </location>
</feature>
<comment type="similarity">
    <text evidence="1">Belongs to the phosducin family.</text>
</comment>
<feature type="region of interest" description="Disordered" evidence="2">
    <location>
        <begin position="111"/>
        <end position="134"/>
    </location>
</feature>
<keyword evidence="5" id="KW-1185">Reference proteome</keyword>
<dbReference type="Gene3D" id="3.40.30.10">
    <property type="entry name" value="Glutaredoxin"/>
    <property type="match status" value="1"/>
</dbReference>
<name>A0A317XBG8_9EURO</name>
<proteinExistence type="inferred from homology"/>
<dbReference type="InterPro" id="IPR001200">
    <property type="entry name" value="Phosducin"/>
</dbReference>
<evidence type="ECO:0000256" key="2">
    <source>
        <dbReference type="SAM" id="MobiDB-lite"/>
    </source>
</evidence>
<dbReference type="EMBL" id="MSFK01000002">
    <property type="protein sequence ID" value="PWY95883.1"/>
    <property type="molecule type" value="Genomic_DNA"/>
</dbReference>
<dbReference type="RefSeq" id="XP_025472644.1">
    <property type="nucleotide sequence ID" value="XM_025615363.1"/>
</dbReference>
<feature type="domain" description="Phosducin" evidence="3">
    <location>
        <begin position="131"/>
        <end position="275"/>
    </location>
</feature>
<dbReference type="CDD" id="cd02987">
    <property type="entry name" value="Phd_like_Phd"/>
    <property type="match status" value="1"/>
</dbReference>
<dbReference type="Proteomes" id="UP000246702">
    <property type="component" value="Unassembled WGS sequence"/>
</dbReference>
<reference evidence="4 5" key="1">
    <citation type="submission" date="2016-12" db="EMBL/GenBank/DDBJ databases">
        <title>The genomes of Aspergillus section Nigri reveals drivers in fungal speciation.</title>
        <authorList>
            <consortium name="DOE Joint Genome Institute"/>
            <person name="Vesth T.C."/>
            <person name="Nybo J."/>
            <person name="Theobald S."/>
            <person name="Brandl J."/>
            <person name="Frisvad J.C."/>
            <person name="Nielsen K.F."/>
            <person name="Lyhne E.K."/>
            <person name="Kogle M.E."/>
            <person name="Kuo A."/>
            <person name="Riley R."/>
            <person name="Clum A."/>
            <person name="Nolan M."/>
            <person name="Lipzen A."/>
            <person name="Salamov A."/>
            <person name="Henrissat B."/>
            <person name="Wiebenga A."/>
            <person name="De Vries R.P."/>
            <person name="Grigoriev I.V."/>
            <person name="Mortensen U.H."/>
            <person name="Andersen M.R."/>
            <person name="Baker S.E."/>
        </authorList>
    </citation>
    <scope>NUCLEOTIDE SEQUENCE [LARGE SCALE GENOMIC DNA]</scope>
    <source>
        <strain evidence="4 5">CBS 115572</strain>
    </source>
</reference>
<dbReference type="GeneID" id="37117506"/>
<dbReference type="SUPFAM" id="SSF52833">
    <property type="entry name" value="Thioredoxin-like"/>
    <property type="match status" value="1"/>
</dbReference>
<dbReference type="Pfam" id="PF02114">
    <property type="entry name" value="Phosducin"/>
    <property type="match status" value="1"/>
</dbReference>
<sequence length="276" mass="30925">MSSAQDEFNQLINNNREKFSTHPEDRENSDHSSDESSDHDEPQFSDTEDHPTAMHSRNTSGYRVPNTVYDANTGPKGVIADAQAFERARKSSFRRTLLGVAGLDRSHFSSKSVTDDATLLQNSSPPDGSSDDEERFLHQWRTSRMQEMQARSLRKPSPRRKLYGSVDIVDAVGYLDAIEKVTSGTVVVVCVYDPESTPSGIIEDCLNTIARRQPTVHFVKLHHEIAEMDHIEAPALLAYKDGDVFATIVEIMRQIPKGRSCSADSLEDLLKSYRIL</sequence>
<evidence type="ECO:0000313" key="4">
    <source>
        <dbReference type="EMBL" id="PWY95883.1"/>
    </source>
</evidence>
<dbReference type="PANTHER" id="PTHR46052">
    <property type="entry name" value="PHOSDUCIN-LIKE PROTEIN"/>
    <property type="match status" value="1"/>
</dbReference>
<evidence type="ECO:0000313" key="5">
    <source>
        <dbReference type="Proteomes" id="UP000246702"/>
    </source>
</evidence>
<dbReference type="InterPro" id="IPR051499">
    <property type="entry name" value="Phosducin-like_reg"/>
</dbReference>
<dbReference type="PANTHER" id="PTHR46052:SF1">
    <property type="entry name" value="PHOSDUCIN-LIKE PROTEIN"/>
    <property type="match status" value="1"/>
</dbReference>
<organism evidence="4 5">
    <name type="scientific">Aspergillus sclerotioniger CBS 115572</name>
    <dbReference type="NCBI Taxonomy" id="1450535"/>
    <lineage>
        <taxon>Eukaryota</taxon>
        <taxon>Fungi</taxon>
        <taxon>Dikarya</taxon>
        <taxon>Ascomycota</taxon>
        <taxon>Pezizomycotina</taxon>
        <taxon>Eurotiomycetes</taxon>
        <taxon>Eurotiomycetidae</taxon>
        <taxon>Eurotiales</taxon>
        <taxon>Aspergillaceae</taxon>
        <taxon>Aspergillus</taxon>
        <taxon>Aspergillus subgen. Circumdati</taxon>
    </lineage>
</organism>
<dbReference type="OrthoDB" id="70588at2759"/>
<dbReference type="InterPro" id="IPR024253">
    <property type="entry name" value="Phosducin_thioredoxin-like_dom"/>
</dbReference>
<evidence type="ECO:0000256" key="1">
    <source>
        <dbReference type="ARBA" id="ARBA00009686"/>
    </source>
</evidence>
<feature type="compositionally biased region" description="Basic and acidic residues" evidence="2">
    <location>
        <begin position="15"/>
        <end position="52"/>
    </location>
</feature>